<dbReference type="CDD" id="cd04488">
    <property type="entry name" value="RecG_wedge_OBF"/>
    <property type="match status" value="1"/>
</dbReference>
<dbReference type="OrthoDB" id="9804325at2"/>
<accession>A0A1Z4V3V4</accession>
<dbReference type="InterPro" id="IPR047112">
    <property type="entry name" value="RecG/Mfd"/>
</dbReference>
<dbReference type="PANTHER" id="PTHR47964">
    <property type="entry name" value="ATP-DEPENDENT DNA HELICASE HOMOLOG RECG, CHLOROPLASTIC"/>
    <property type="match status" value="1"/>
</dbReference>
<dbReference type="Pfam" id="PF00270">
    <property type="entry name" value="DEAD"/>
    <property type="match status" value="1"/>
</dbReference>
<evidence type="ECO:0000256" key="12">
    <source>
        <dbReference type="ARBA" id="ARBA00034617"/>
    </source>
</evidence>
<dbReference type="Proteomes" id="UP000218702">
    <property type="component" value="Chromosome"/>
</dbReference>
<evidence type="ECO:0000256" key="8">
    <source>
        <dbReference type="ARBA" id="ARBA00023125"/>
    </source>
</evidence>
<reference evidence="19 20" key="1">
    <citation type="submission" date="2017-06" db="EMBL/GenBank/DDBJ databases">
        <title>Genome sequencing of cyanobaciteial culture collection at National Institute for Environmental Studies (NIES).</title>
        <authorList>
            <person name="Hirose Y."/>
            <person name="Shimura Y."/>
            <person name="Fujisawa T."/>
            <person name="Nakamura Y."/>
            <person name="Kawachi M."/>
        </authorList>
    </citation>
    <scope>NUCLEOTIDE SEQUENCE [LARGE SCALE GENOMIC DNA]</scope>
    <source>
        <strain evidence="19 20">NIES-806</strain>
    </source>
</reference>
<dbReference type="GO" id="GO:0006281">
    <property type="term" value="P:DNA repair"/>
    <property type="evidence" value="ECO:0007669"/>
    <property type="project" value="UniProtKB-UniRule"/>
</dbReference>
<dbReference type="EC" id="5.6.2.4" evidence="13 15"/>
<dbReference type="NCBIfam" id="NF008165">
    <property type="entry name" value="PRK10917.1-3"/>
    <property type="match status" value="1"/>
</dbReference>
<feature type="domain" description="Helicase C-terminal" evidence="18">
    <location>
        <begin position="590"/>
        <end position="755"/>
    </location>
</feature>
<dbReference type="RefSeq" id="WP_096667195.1">
    <property type="nucleotide sequence ID" value="NZ_AP018316.1"/>
</dbReference>
<dbReference type="CDD" id="cd18811">
    <property type="entry name" value="SF2_C_RecG"/>
    <property type="match status" value="1"/>
</dbReference>
<evidence type="ECO:0000259" key="17">
    <source>
        <dbReference type="PROSITE" id="PS51192"/>
    </source>
</evidence>
<evidence type="ECO:0000259" key="18">
    <source>
        <dbReference type="PROSITE" id="PS51194"/>
    </source>
</evidence>
<dbReference type="GO" id="GO:0016887">
    <property type="term" value="F:ATP hydrolysis activity"/>
    <property type="evidence" value="ECO:0007669"/>
    <property type="project" value="RHEA"/>
</dbReference>
<dbReference type="CDD" id="cd17992">
    <property type="entry name" value="DEXHc_RecG"/>
    <property type="match status" value="1"/>
</dbReference>
<comment type="catalytic activity">
    <reaction evidence="14 15">
        <text>ATP + H2O = ADP + phosphate + H(+)</text>
        <dbReference type="Rhea" id="RHEA:13065"/>
        <dbReference type="ChEBI" id="CHEBI:15377"/>
        <dbReference type="ChEBI" id="CHEBI:15378"/>
        <dbReference type="ChEBI" id="CHEBI:30616"/>
        <dbReference type="ChEBI" id="CHEBI:43474"/>
        <dbReference type="ChEBI" id="CHEBI:456216"/>
        <dbReference type="EC" id="5.6.2.4"/>
    </reaction>
</comment>
<evidence type="ECO:0000256" key="5">
    <source>
        <dbReference type="ARBA" id="ARBA00022801"/>
    </source>
</evidence>
<evidence type="ECO:0000256" key="15">
    <source>
        <dbReference type="RuleBase" id="RU363016"/>
    </source>
</evidence>
<evidence type="ECO:0000256" key="14">
    <source>
        <dbReference type="ARBA" id="ARBA00048988"/>
    </source>
</evidence>
<dbReference type="PROSITE" id="PS51192">
    <property type="entry name" value="HELICASE_ATP_BIND_1"/>
    <property type="match status" value="1"/>
</dbReference>
<evidence type="ECO:0000313" key="19">
    <source>
        <dbReference type="EMBL" id="BAZ85975.1"/>
    </source>
</evidence>
<evidence type="ECO:0000256" key="7">
    <source>
        <dbReference type="ARBA" id="ARBA00022840"/>
    </source>
</evidence>
<dbReference type="GO" id="GO:0005524">
    <property type="term" value="F:ATP binding"/>
    <property type="evidence" value="ECO:0007669"/>
    <property type="project" value="UniProtKB-KW"/>
</dbReference>
<dbReference type="Pfam" id="PF17191">
    <property type="entry name" value="RecG_wedge"/>
    <property type="match status" value="1"/>
</dbReference>
<evidence type="ECO:0000256" key="6">
    <source>
        <dbReference type="ARBA" id="ARBA00022806"/>
    </source>
</evidence>
<dbReference type="PANTHER" id="PTHR47964:SF1">
    <property type="entry name" value="ATP-DEPENDENT DNA HELICASE HOMOLOG RECG, CHLOROPLASTIC"/>
    <property type="match status" value="1"/>
</dbReference>
<keyword evidence="7 15" id="KW-0067">ATP-binding</keyword>
<dbReference type="InterPro" id="IPR001650">
    <property type="entry name" value="Helicase_C-like"/>
</dbReference>
<dbReference type="InterPro" id="IPR012340">
    <property type="entry name" value="NA-bd_OB-fold"/>
</dbReference>
<dbReference type="AlphaFoldDB" id="A0A1Z4V3V4"/>
<dbReference type="NCBIfam" id="TIGR00643">
    <property type="entry name" value="recG"/>
    <property type="match status" value="1"/>
</dbReference>
<dbReference type="Pfam" id="PF00271">
    <property type="entry name" value="Helicase_C"/>
    <property type="match status" value="1"/>
</dbReference>
<dbReference type="NCBIfam" id="NF008170">
    <property type="entry name" value="PRK10917.2-4"/>
    <property type="match status" value="1"/>
</dbReference>
<dbReference type="InterPro" id="IPR033454">
    <property type="entry name" value="RecG_wedge"/>
</dbReference>
<keyword evidence="10 15" id="KW-0234">DNA repair</keyword>
<dbReference type="SMART" id="SM00490">
    <property type="entry name" value="HELICc"/>
    <property type="match status" value="1"/>
</dbReference>
<keyword evidence="3 15" id="KW-0547">Nucleotide-binding</keyword>
<keyword evidence="16" id="KW-0175">Coiled coil</keyword>
<dbReference type="GO" id="GO:0043138">
    <property type="term" value="F:3'-5' DNA helicase activity"/>
    <property type="evidence" value="ECO:0007669"/>
    <property type="project" value="UniProtKB-EC"/>
</dbReference>
<feature type="coiled-coil region" evidence="16">
    <location>
        <begin position="74"/>
        <end position="105"/>
    </location>
</feature>
<evidence type="ECO:0000256" key="10">
    <source>
        <dbReference type="ARBA" id="ARBA00023204"/>
    </source>
</evidence>
<dbReference type="InterPro" id="IPR045562">
    <property type="entry name" value="RecG_dom3_C"/>
</dbReference>
<evidence type="ECO:0000256" key="9">
    <source>
        <dbReference type="ARBA" id="ARBA00023172"/>
    </source>
</evidence>
<proteinExistence type="inferred from homology"/>
<dbReference type="Pfam" id="PF19833">
    <property type="entry name" value="RecG_dom3_C"/>
    <property type="match status" value="1"/>
</dbReference>
<dbReference type="KEGG" id="dcm:NIES806_21800"/>
<protein>
    <recommendedName>
        <fullName evidence="2 15">ATP-dependent DNA helicase RecG</fullName>
        <ecNumber evidence="13 15">5.6.2.4</ecNumber>
    </recommendedName>
</protein>
<dbReference type="Gene3D" id="2.40.50.140">
    <property type="entry name" value="Nucleic acid-binding proteins"/>
    <property type="match status" value="1"/>
</dbReference>
<dbReference type="NCBIfam" id="NF008168">
    <property type="entry name" value="PRK10917.2-2"/>
    <property type="match status" value="1"/>
</dbReference>
<evidence type="ECO:0000313" key="20">
    <source>
        <dbReference type="Proteomes" id="UP000218702"/>
    </source>
</evidence>
<keyword evidence="5 15" id="KW-0378">Hydrolase</keyword>
<dbReference type="Gene3D" id="3.40.50.300">
    <property type="entry name" value="P-loop containing nucleotide triphosphate hydrolases"/>
    <property type="match status" value="2"/>
</dbReference>
<evidence type="ECO:0000256" key="11">
    <source>
        <dbReference type="ARBA" id="ARBA00023235"/>
    </source>
</evidence>
<name>A0A1Z4V3V4_9CYAN</name>
<keyword evidence="8" id="KW-0238">DNA-binding</keyword>
<keyword evidence="4 15" id="KW-0227">DNA damage</keyword>
<dbReference type="SMART" id="SM00487">
    <property type="entry name" value="DEXDc"/>
    <property type="match status" value="1"/>
</dbReference>
<dbReference type="InterPro" id="IPR011545">
    <property type="entry name" value="DEAD/DEAH_box_helicase_dom"/>
</dbReference>
<sequence>MTNEIPDWIRLHKALAFEAEKGFIDLVGKQYRFSEFLCLTFGNFPTALPPKERLPWHQVGMQFANYPNLTLPERQHLIAEVRRYLNQLQQELETEEAKTNYESKNQHPTTPIVAEISKKLAPTLDKKLRDLPEIGIRKSDSLARLDLHTVRDLLFYYPRDHIDYARQVNISELEGGETVTIIATVKRFNFFTSPKNKKLSILELILKDNTGQIKVTRFYAGARFSSRGWQESLKRNYPVGSMLAACGLVKGGKYGLTLDNPELEVLANPGDPIDSVTIGRVVPIYALTEGVMANTVRQAVMTALTAAVNLKDPLPKGLREKYALMELKEAIPNIHFPKDSDSLKIARRRLVFDEFFYLQLGLLQRQKKAREIQTSAILAPTGKLLEQFDEILPFQLTGAQQRVVNEILTDLQKPVAMNRLVQGDVGSGKTVVAVIAILAAIQSGYQAALMAPTEVLAEQHYRKLVSWFNLLHLPVELLTGSTKVAKRREIHAQLETGELPLLVGTHALIQDKVNFQRLGLVVIDEQHRFGVEQRAKLQQKGEQPHVLTMTATPIPRTLALTVHGDLDVSQIDELPPGRQQIKTTMLSGQQRPQAYDLIRREVVQGRQVYIVLPLVEESEKLDLRSAVDEHQKLQESVFPDFQVGLLHGRMTSAEKEEAINKFRDNETQIIVSTTVIEVGVDVPNATVMLIEHAERFGLSQLHQLRGRVGRGAAQSYCLLMSSTRNPDAQKRLKVLEQSQDGFFISEMDMRFRGPGEVMGTRQSGVADFTLASLVEDEDILLLARQAAEKVIDMDASLARWPLMQDELRYRYERLMGGAILT</sequence>
<organism evidence="19 20">
    <name type="scientific">Dolichospermum compactum NIES-806</name>
    <dbReference type="NCBI Taxonomy" id="1973481"/>
    <lineage>
        <taxon>Bacteria</taxon>
        <taxon>Bacillati</taxon>
        <taxon>Cyanobacteriota</taxon>
        <taxon>Cyanophyceae</taxon>
        <taxon>Nostocales</taxon>
        <taxon>Aphanizomenonaceae</taxon>
        <taxon>Dolichospermum</taxon>
        <taxon>Dolichospermum compactum</taxon>
    </lineage>
</organism>
<dbReference type="InterPro" id="IPR014001">
    <property type="entry name" value="Helicase_ATP-bd"/>
</dbReference>
<dbReference type="GO" id="GO:0006310">
    <property type="term" value="P:DNA recombination"/>
    <property type="evidence" value="ECO:0007669"/>
    <property type="project" value="UniProtKB-UniRule"/>
</dbReference>
<evidence type="ECO:0000256" key="1">
    <source>
        <dbReference type="ARBA" id="ARBA00007504"/>
    </source>
</evidence>
<comment type="catalytic activity">
    <reaction evidence="12 15">
        <text>Couples ATP hydrolysis with the unwinding of duplex DNA by translocating in the 3'-5' direction.</text>
        <dbReference type="EC" id="5.6.2.4"/>
    </reaction>
</comment>
<evidence type="ECO:0000256" key="13">
    <source>
        <dbReference type="ARBA" id="ARBA00034808"/>
    </source>
</evidence>
<evidence type="ECO:0000256" key="3">
    <source>
        <dbReference type="ARBA" id="ARBA00022741"/>
    </source>
</evidence>
<keyword evidence="11" id="KW-0413">Isomerase</keyword>
<dbReference type="PROSITE" id="PS51194">
    <property type="entry name" value="HELICASE_CTER"/>
    <property type="match status" value="1"/>
</dbReference>
<evidence type="ECO:0000256" key="16">
    <source>
        <dbReference type="SAM" id="Coils"/>
    </source>
</evidence>
<comment type="similarity">
    <text evidence="1 15">Belongs to the helicase family. RecG subfamily.</text>
</comment>
<dbReference type="InterPro" id="IPR027417">
    <property type="entry name" value="P-loop_NTPase"/>
</dbReference>
<dbReference type="SUPFAM" id="SSF52540">
    <property type="entry name" value="P-loop containing nucleoside triphosphate hydrolases"/>
    <property type="match status" value="2"/>
</dbReference>
<keyword evidence="6 15" id="KW-0347">Helicase</keyword>
<evidence type="ECO:0000256" key="4">
    <source>
        <dbReference type="ARBA" id="ARBA00022763"/>
    </source>
</evidence>
<evidence type="ECO:0000256" key="2">
    <source>
        <dbReference type="ARBA" id="ARBA00017846"/>
    </source>
</evidence>
<dbReference type="GO" id="GO:0003677">
    <property type="term" value="F:DNA binding"/>
    <property type="evidence" value="ECO:0007669"/>
    <property type="project" value="UniProtKB-KW"/>
</dbReference>
<dbReference type="InterPro" id="IPR004609">
    <property type="entry name" value="ATP-dep_DNA_helicase_RecG"/>
</dbReference>
<dbReference type="EMBL" id="AP018316">
    <property type="protein sequence ID" value="BAZ85975.1"/>
    <property type="molecule type" value="Genomic_DNA"/>
</dbReference>
<keyword evidence="9 15" id="KW-0233">DNA recombination</keyword>
<comment type="function">
    <text evidence="15">Plays a critical role in recombination and DNA repair. Helps process Holliday junction intermediates to mature products by catalyzing branch migration. Has replication fork regression activity, unwinds stalled or blocked replication forks to make a HJ that can be resolved. Has a DNA unwinding activity characteristic of a DNA helicase with 3'-5' polarity.</text>
</comment>
<feature type="domain" description="Helicase ATP-binding" evidence="17">
    <location>
        <begin position="410"/>
        <end position="571"/>
    </location>
</feature>
<keyword evidence="20" id="KW-1185">Reference proteome</keyword>
<gene>
    <name evidence="19" type="ORF">NIES806_21800</name>
</gene>
<dbReference type="SUPFAM" id="SSF50249">
    <property type="entry name" value="Nucleic acid-binding proteins"/>
    <property type="match status" value="1"/>
</dbReference>